<gene>
    <name evidence="7" type="ORF">A3Q56_01054</name>
</gene>
<evidence type="ECO:0000313" key="7">
    <source>
        <dbReference type="EMBL" id="OAF71204.1"/>
    </source>
</evidence>
<evidence type="ECO:0000256" key="5">
    <source>
        <dbReference type="SAM" id="MobiDB-lite"/>
    </source>
</evidence>
<feature type="transmembrane region" description="Helical" evidence="6">
    <location>
        <begin position="81"/>
        <end position="101"/>
    </location>
</feature>
<dbReference type="EMBL" id="LWCA01000071">
    <property type="protein sequence ID" value="OAF71204.1"/>
    <property type="molecule type" value="Genomic_DNA"/>
</dbReference>
<dbReference type="PANTHER" id="PTHR11785:SF528">
    <property type="entry name" value="AMINO ACID TRANSPORTER PROTEIN JHI-21"/>
    <property type="match status" value="1"/>
</dbReference>
<dbReference type="InterPro" id="IPR002293">
    <property type="entry name" value="AA/rel_permease1"/>
</dbReference>
<keyword evidence="8" id="KW-1185">Reference proteome</keyword>
<keyword evidence="3 6" id="KW-1133">Transmembrane helix</keyword>
<dbReference type="Gene3D" id="1.20.1740.10">
    <property type="entry name" value="Amino acid/polyamine transporter I"/>
    <property type="match status" value="2"/>
</dbReference>
<feature type="transmembrane region" description="Helical" evidence="6">
    <location>
        <begin position="113"/>
        <end position="137"/>
    </location>
</feature>
<name>A0A177BCH7_9BILA</name>
<dbReference type="PANTHER" id="PTHR11785">
    <property type="entry name" value="AMINO ACID TRANSPORTER"/>
    <property type="match status" value="1"/>
</dbReference>
<feature type="transmembrane region" description="Helical" evidence="6">
    <location>
        <begin position="158"/>
        <end position="175"/>
    </location>
</feature>
<feature type="region of interest" description="Disordered" evidence="5">
    <location>
        <begin position="48"/>
        <end position="74"/>
    </location>
</feature>
<comment type="subcellular location">
    <subcellularLocation>
        <location evidence="1">Membrane</location>
        <topology evidence="1">Multi-pass membrane protein</topology>
    </subcellularLocation>
</comment>
<comment type="caution">
    <text evidence="7">The sequence shown here is derived from an EMBL/GenBank/DDBJ whole genome shotgun (WGS) entry which is preliminary data.</text>
</comment>
<dbReference type="GO" id="GO:0016020">
    <property type="term" value="C:membrane"/>
    <property type="evidence" value="ECO:0007669"/>
    <property type="project" value="UniProtKB-SubCell"/>
</dbReference>
<dbReference type="InterPro" id="IPR050598">
    <property type="entry name" value="AminoAcid_Transporter"/>
</dbReference>
<evidence type="ECO:0000256" key="1">
    <source>
        <dbReference type="ARBA" id="ARBA00004141"/>
    </source>
</evidence>
<dbReference type="GO" id="GO:0015179">
    <property type="term" value="F:L-amino acid transmembrane transporter activity"/>
    <property type="evidence" value="ECO:0007669"/>
    <property type="project" value="TreeGrafter"/>
</dbReference>
<dbReference type="AlphaFoldDB" id="A0A177BCH7"/>
<protein>
    <submittedName>
        <fullName evidence="7">Uncharacterized protein</fullName>
    </submittedName>
</protein>
<evidence type="ECO:0000256" key="3">
    <source>
        <dbReference type="ARBA" id="ARBA00022989"/>
    </source>
</evidence>
<reference evidence="7 8" key="1">
    <citation type="submission" date="2016-04" db="EMBL/GenBank/DDBJ databases">
        <title>The genome of Intoshia linei affirms orthonectids as highly simplified spiralians.</title>
        <authorList>
            <person name="Mikhailov K.V."/>
            <person name="Slusarev G.S."/>
            <person name="Nikitin M.A."/>
            <person name="Logacheva M.D."/>
            <person name="Penin A."/>
            <person name="Aleoshin V."/>
            <person name="Panchin Y.V."/>
        </authorList>
    </citation>
    <scope>NUCLEOTIDE SEQUENCE [LARGE SCALE GENOMIC DNA]</scope>
    <source>
        <strain evidence="7">Intl2013</strain>
        <tissue evidence="7">Whole animal</tissue>
    </source>
</reference>
<evidence type="ECO:0000313" key="8">
    <source>
        <dbReference type="Proteomes" id="UP000078046"/>
    </source>
</evidence>
<evidence type="ECO:0000256" key="6">
    <source>
        <dbReference type="SAM" id="Phobius"/>
    </source>
</evidence>
<keyword evidence="2 6" id="KW-0812">Transmembrane</keyword>
<evidence type="ECO:0000256" key="4">
    <source>
        <dbReference type="ARBA" id="ARBA00023136"/>
    </source>
</evidence>
<keyword evidence="4 6" id="KW-0472">Membrane</keyword>
<accession>A0A177BCH7</accession>
<organism evidence="7 8">
    <name type="scientific">Intoshia linei</name>
    <dbReference type="NCBI Taxonomy" id="1819745"/>
    <lineage>
        <taxon>Eukaryota</taxon>
        <taxon>Metazoa</taxon>
        <taxon>Spiralia</taxon>
        <taxon>Lophotrochozoa</taxon>
        <taxon>Mesozoa</taxon>
        <taxon>Orthonectida</taxon>
        <taxon>Rhopaluridae</taxon>
        <taxon>Intoshia</taxon>
    </lineage>
</organism>
<evidence type="ECO:0000256" key="2">
    <source>
        <dbReference type="ARBA" id="ARBA00022692"/>
    </source>
</evidence>
<dbReference type="Pfam" id="PF13520">
    <property type="entry name" value="AA_permease_2"/>
    <property type="match status" value="2"/>
</dbReference>
<dbReference type="OrthoDB" id="3257095at2759"/>
<feature type="compositionally biased region" description="Polar residues" evidence="5">
    <location>
        <begin position="56"/>
        <end position="73"/>
    </location>
</feature>
<dbReference type="Proteomes" id="UP000078046">
    <property type="component" value="Unassembled WGS sequence"/>
</dbReference>
<sequence length="295" mass="32640">MSKMSEKILIMLNLSAKFSKSNKTCNIIESKTKSTMISDKPTAMELQPIKNRGDVSDQSSNGGNIDNQQSNPSHGKLERQITLFSGTTVIVGVIIGSGIFISPVDMLIGTKSVGVSLLMWVICGIISLFGALCFSELGCHIRDSGALYIYIQKGMGDFWGFYLLWAAMFIMYPAANTTIALTSAKNFLQVAYLGCDTPLPDSSVVMFSRHISGQYVTSLYNGLFAYAGWYSLNFLTKELVNPFVNLPKAIYLSMPFVMIIYVLTNVAYLIELTVDEVINSNAVAEHHNIYRDFNY</sequence>
<feature type="transmembrane region" description="Helical" evidence="6">
    <location>
        <begin position="249"/>
        <end position="270"/>
    </location>
</feature>
<proteinExistence type="predicted"/>